<organism evidence="3 4">
    <name type="scientific">Epicoccum nigrum</name>
    <name type="common">Soil fungus</name>
    <name type="synonym">Epicoccum purpurascens</name>
    <dbReference type="NCBI Taxonomy" id="105696"/>
    <lineage>
        <taxon>Eukaryota</taxon>
        <taxon>Fungi</taxon>
        <taxon>Dikarya</taxon>
        <taxon>Ascomycota</taxon>
        <taxon>Pezizomycotina</taxon>
        <taxon>Dothideomycetes</taxon>
        <taxon>Pleosporomycetidae</taxon>
        <taxon>Pleosporales</taxon>
        <taxon>Pleosporineae</taxon>
        <taxon>Didymellaceae</taxon>
        <taxon>Epicoccum</taxon>
    </lineage>
</organism>
<evidence type="ECO:0000256" key="1">
    <source>
        <dbReference type="SAM" id="MobiDB-lite"/>
    </source>
</evidence>
<sequence length="662" mass="74369">MSEQTNNVVHGFVEGFANNLREERGKDLDASPPRQILVDAFIEETEVEDELRALIRRVATSPKASDALDERLSRLKVTLDAFNKAFPQVSKESTGSSAFSWRSLSQTVLRLKSQHDSKYESGFYGKSKRTFHSVCSKINDHTNVLKILPQGEKYVAPICGSLELIFKVSSVSESQCSLNIDPQASVNYEHVGEEFGESLKEIDDIVRSVRKELSLCQGIDVTGWAIELCCYIIEFLAFPFQWYTQNAGKRLRASLNEHLADKYKGPVKQIRRLSKLIQRNLDVQTAERVAGLEKVIPLLSASIQEARLYQKYYRWTDADELPAKYVTALEQHRNILKNNQDELLVKMSELLEHKKIGMLFRPLADREVSRFFEERASYMSESVVRAQEEDCQPFGSRSVSGQLFETEGEVVVASNVLDVYFDMDQIRPEMPVENIFIEGKAARALQSWTADRSAAFLGIFGPSTTPHQDPARMLMSNYIRVAAASGILCISYFCDITHEAPPAGRTRETVGLTQLMYALLKQLVGHLPARLPYGHSLSRARFDALDGTLSTWPAALTLFEELVAMAASPYLLFAIYGIEQLEDAHTAEPLESMMATFRRLNEVETKGPKLKILFTTSGKSQVLGDCLNQGEVCDISRGSTARKPGKSGKGRRRVADDEFDEE</sequence>
<dbReference type="STRING" id="105696.A0A1Y2M4R0"/>
<evidence type="ECO:0000313" key="4">
    <source>
        <dbReference type="Proteomes" id="UP000193240"/>
    </source>
</evidence>
<dbReference type="Pfam" id="PF24809">
    <property type="entry name" value="DUF7708"/>
    <property type="match status" value="1"/>
</dbReference>
<accession>A0A1Y2M4R0</accession>
<evidence type="ECO:0000259" key="2">
    <source>
        <dbReference type="Pfam" id="PF24809"/>
    </source>
</evidence>
<dbReference type="AlphaFoldDB" id="A0A1Y2M4R0"/>
<evidence type="ECO:0000313" key="3">
    <source>
        <dbReference type="EMBL" id="OSS51094.1"/>
    </source>
</evidence>
<reference evidence="3 4" key="1">
    <citation type="journal article" date="2017" name="Genome Announc.">
        <title>Genome sequence of the saprophytic ascomycete Epicoccum nigrum ICMP 19927 strain isolated from New Zealand.</title>
        <authorList>
            <person name="Fokin M."/>
            <person name="Fleetwood D."/>
            <person name="Weir B.S."/>
            <person name="Villas-Boas S.G."/>
        </authorList>
    </citation>
    <scope>NUCLEOTIDE SEQUENCE [LARGE SCALE GENOMIC DNA]</scope>
    <source>
        <strain evidence="3 4">ICMP 19927</strain>
    </source>
</reference>
<dbReference type="InParanoid" id="A0A1Y2M4R0"/>
<dbReference type="EMBL" id="KZ107841">
    <property type="protein sequence ID" value="OSS51094.1"/>
    <property type="molecule type" value="Genomic_DNA"/>
</dbReference>
<name>A0A1Y2M4R0_EPING</name>
<feature type="compositionally biased region" description="Basic residues" evidence="1">
    <location>
        <begin position="643"/>
        <end position="652"/>
    </location>
</feature>
<dbReference type="OMA" id="QNSGIAC"/>
<feature type="domain" description="DUF7708" evidence="2">
    <location>
        <begin position="133"/>
        <end position="284"/>
    </location>
</feature>
<dbReference type="InterPro" id="IPR056125">
    <property type="entry name" value="DUF7708"/>
</dbReference>
<proteinExistence type="predicted"/>
<keyword evidence="4" id="KW-1185">Reference proteome</keyword>
<dbReference type="Proteomes" id="UP000193240">
    <property type="component" value="Unassembled WGS sequence"/>
</dbReference>
<gene>
    <name evidence="3" type="ORF">B5807_04252</name>
</gene>
<feature type="region of interest" description="Disordered" evidence="1">
    <location>
        <begin position="636"/>
        <end position="662"/>
    </location>
</feature>
<protein>
    <recommendedName>
        <fullName evidence="2">DUF7708 domain-containing protein</fullName>
    </recommendedName>
</protein>